<proteinExistence type="predicted"/>
<gene>
    <name evidence="2" type="ORF">BBAD15_g2287</name>
</gene>
<reference evidence="2 3" key="1">
    <citation type="submission" date="2012-10" db="EMBL/GenBank/DDBJ databases">
        <title>Genome sequencing and analysis of entomopathogenic fungi Beauveria bassiana D1-5.</title>
        <authorList>
            <person name="Li Q."/>
            <person name="Wang L."/>
            <person name="Zhang Z."/>
            <person name="Wang Q."/>
            <person name="Ren J."/>
            <person name="Wang M."/>
            <person name="Xu W."/>
            <person name="Wang J."/>
            <person name="Lu Y."/>
            <person name="Du Q."/>
            <person name="Sun Z."/>
        </authorList>
    </citation>
    <scope>NUCLEOTIDE SEQUENCE [LARGE SCALE GENOMIC DNA]</scope>
    <source>
        <strain evidence="2 3">D1-5</strain>
    </source>
</reference>
<dbReference type="Proteomes" id="UP000030106">
    <property type="component" value="Unassembled WGS sequence"/>
</dbReference>
<dbReference type="STRING" id="1245745.A0A0A2VVJ8"/>
<name>A0A0A2VVJ8_BEABA</name>
<organism evidence="2 3">
    <name type="scientific">Beauveria bassiana D1-5</name>
    <dbReference type="NCBI Taxonomy" id="1245745"/>
    <lineage>
        <taxon>Eukaryota</taxon>
        <taxon>Fungi</taxon>
        <taxon>Dikarya</taxon>
        <taxon>Ascomycota</taxon>
        <taxon>Pezizomycotina</taxon>
        <taxon>Sordariomycetes</taxon>
        <taxon>Hypocreomycetidae</taxon>
        <taxon>Hypocreales</taxon>
        <taxon>Cordycipitaceae</taxon>
        <taxon>Beauveria</taxon>
    </lineage>
</organism>
<dbReference type="EMBL" id="ANFO01000157">
    <property type="protein sequence ID" value="KGQ11961.1"/>
    <property type="molecule type" value="Genomic_DNA"/>
</dbReference>
<dbReference type="PANTHER" id="PTHR38167">
    <property type="entry name" value="C2H2-TYPE DOMAIN-CONTAINING PROTEIN"/>
    <property type="match status" value="1"/>
</dbReference>
<evidence type="ECO:0000313" key="3">
    <source>
        <dbReference type="Proteomes" id="UP000030106"/>
    </source>
</evidence>
<evidence type="ECO:0008006" key="4">
    <source>
        <dbReference type="Google" id="ProtNLM"/>
    </source>
</evidence>
<dbReference type="OrthoDB" id="5422613at2759"/>
<dbReference type="PANTHER" id="PTHR38167:SF1">
    <property type="entry name" value="C2H2-TYPE DOMAIN-CONTAINING PROTEIN"/>
    <property type="match status" value="1"/>
</dbReference>
<dbReference type="HOGENOM" id="CLU_1030520_0_0_1"/>
<feature type="region of interest" description="Disordered" evidence="1">
    <location>
        <begin position="247"/>
        <end position="270"/>
    </location>
</feature>
<comment type="caution">
    <text evidence="2">The sequence shown here is derived from an EMBL/GenBank/DDBJ whole genome shotgun (WGS) entry which is preliminary data.</text>
</comment>
<dbReference type="AlphaFoldDB" id="A0A0A2VVJ8"/>
<feature type="compositionally biased region" description="Acidic residues" evidence="1">
    <location>
        <begin position="254"/>
        <end position="270"/>
    </location>
</feature>
<protein>
    <recommendedName>
        <fullName evidence="4">C2H2-type domain-containing protein</fullName>
    </recommendedName>
</protein>
<evidence type="ECO:0000256" key="1">
    <source>
        <dbReference type="SAM" id="MobiDB-lite"/>
    </source>
</evidence>
<accession>A0A0A2VVJ8</accession>
<sequence length="270" mass="30972">MENSSEQIFAASCENDEVLLALNRFLEKERRLRPGYDRLTVYCKCHTAAVARIIFSNIDIYPMAVKLKFESASRIPIDRVVALLYQFSINTDRIHITSNPHTDSSTIHQTTRERKWVYWDNVSEKHLRAVLRALCKDTDICTKALAMVDKLEKAEGSAMADNNVGESEAKLAICVRCEKAFSIDDNEKHDCVYHNGDLYPDEDDPAWYEHDVRCHGDLDTSENRKNYPEAFLWDCCDEVRTTEGCKMGRHQVEPGEDSDSSEDSEDFESD</sequence>
<evidence type="ECO:0000313" key="2">
    <source>
        <dbReference type="EMBL" id="KGQ11961.1"/>
    </source>
</evidence>